<sequence>MNEEILSFIWRYQYFERSDLRTDDGLPLTIIRPGLKNLHSGPDFSGARITIEGVEWAGTIEIHTQSSHWLKHRHENDPVYRSVILHVVWENDIPMKHQEGSVIPTLTLKSLVKLSVLQRYTSLIEDKHPIACCQQFSEVDKIYKITMLDRALLSRMESKATQILTLAEENQQDWAQTGYQWITKHFGFKLNDPVFFRLSQLLPLKTLLKHRSNIFQVESLLFGCAGLIPSESDAPASDGADVYVTALRSEYRFLKAKYNLGQIQPHEWKFMRLRPSGFPTVRLAQLAALIFNTGSIFSQLLECDHITELQQVFHLKQSDYWRHHYTFHKKSEKTVPFMGMDAANLLIINAVIPLLTAYARQREKQDLFDKALDWLSDIPSEDNHIIREWKSLGINVQTSADSQALIQQYNVFCLQKQCLNCAVGMELVRKN</sequence>
<name>A0A3D8YE91_9BACT</name>
<evidence type="ECO:0000313" key="2">
    <source>
        <dbReference type="Proteomes" id="UP000256373"/>
    </source>
</evidence>
<evidence type="ECO:0000313" key="1">
    <source>
        <dbReference type="EMBL" id="REA62753.1"/>
    </source>
</evidence>
<dbReference type="InterPro" id="IPR021272">
    <property type="entry name" value="DUF2851"/>
</dbReference>
<protein>
    <submittedName>
        <fullName evidence="1">DUF2851 domain-containing protein</fullName>
    </submittedName>
</protein>
<gene>
    <name evidence="1" type="ORF">DSL64_07470</name>
</gene>
<accession>A0A3D8YE91</accession>
<dbReference type="Pfam" id="PF11013">
    <property type="entry name" value="DUF2851"/>
    <property type="match status" value="1"/>
</dbReference>
<keyword evidence="2" id="KW-1185">Reference proteome</keyword>
<reference evidence="1 2" key="1">
    <citation type="submission" date="2018-07" db="EMBL/GenBank/DDBJ databases">
        <title>Dyadobacter roseus sp. nov., isolated from rose rhizosphere soil.</title>
        <authorList>
            <person name="Chen L."/>
        </authorList>
    </citation>
    <scope>NUCLEOTIDE SEQUENCE [LARGE SCALE GENOMIC DNA]</scope>
    <source>
        <strain evidence="1 2">RS19</strain>
    </source>
</reference>
<dbReference type="Proteomes" id="UP000256373">
    <property type="component" value="Unassembled WGS sequence"/>
</dbReference>
<dbReference type="RefSeq" id="WP_115830050.1">
    <property type="nucleotide sequence ID" value="NZ_QNUL01000004.1"/>
</dbReference>
<dbReference type="AlphaFoldDB" id="A0A3D8YE91"/>
<dbReference type="EMBL" id="QNUL01000004">
    <property type="protein sequence ID" value="REA62753.1"/>
    <property type="molecule type" value="Genomic_DNA"/>
</dbReference>
<proteinExistence type="predicted"/>
<organism evidence="1 2">
    <name type="scientific">Dyadobacter luteus</name>
    <dbReference type="NCBI Taxonomy" id="2259619"/>
    <lineage>
        <taxon>Bacteria</taxon>
        <taxon>Pseudomonadati</taxon>
        <taxon>Bacteroidota</taxon>
        <taxon>Cytophagia</taxon>
        <taxon>Cytophagales</taxon>
        <taxon>Spirosomataceae</taxon>
        <taxon>Dyadobacter</taxon>
    </lineage>
</organism>
<comment type="caution">
    <text evidence="1">The sequence shown here is derived from an EMBL/GenBank/DDBJ whole genome shotgun (WGS) entry which is preliminary data.</text>
</comment>
<dbReference type="OrthoDB" id="1005072at2"/>